<organism evidence="3 4">
    <name type="scientific">Candidatus Protochlamydia naegleriophila</name>
    <dbReference type="NCBI Taxonomy" id="389348"/>
    <lineage>
        <taxon>Bacteria</taxon>
        <taxon>Pseudomonadati</taxon>
        <taxon>Chlamydiota</taxon>
        <taxon>Chlamydiia</taxon>
        <taxon>Parachlamydiales</taxon>
        <taxon>Parachlamydiaceae</taxon>
        <taxon>Candidatus Protochlamydia</taxon>
    </lineage>
</organism>
<dbReference type="Proteomes" id="UP000069902">
    <property type="component" value="Chromosome cPNK"/>
</dbReference>
<dbReference type="GO" id="GO:0016787">
    <property type="term" value="F:hydrolase activity"/>
    <property type="evidence" value="ECO:0007669"/>
    <property type="project" value="UniProtKB-KW"/>
</dbReference>
<evidence type="ECO:0000256" key="1">
    <source>
        <dbReference type="ARBA" id="ARBA00022801"/>
    </source>
</evidence>
<reference evidence="4" key="1">
    <citation type="submission" date="2015-09" db="EMBL/GenBank/DDBJ databases">
        <authorList>
            <person name="Bertelli C."/>
        </authorList>
    </citation>
    <scope>NUCLEOTIDE SEQUENCE [LARGE SCALE GENOMIC DNA]</scope>
    <source>
        <strain evidence="4">KNic</strain>
    </source>
</reference>
<dbReference type="Pfam" id="PF20434">
    <property type="entry name" value="BD-FAE"/>
    <property type="match status" value="1"/>
</dbReference>
<proteinExistence type="predicted"/>
<gene>
    <name evidence="3" type="ORF">PNK_1420</name>
</gene>
<dbReference type="PANTHER" id="PTHR48081">
    <property type="entry name" value="AB HYDROLASE SUPERFAMILY PROTEIN C4A8.06C"/>
    <property type="match status" value="1"/>
</dbReference>
<accession>A0A0U5JAI3</accession>
<dbReference type="EMBL" id="LN879502">
    <property type="protein sequence ID" value="CUI17033.1"/>
    <property type="molecule type" value="Genomic_DNA"/>
</dbReference>
<name>A0A0U5JAI3_9BACT</name>
<dbReference type="SUPFAM" id="SSF53474">
    <property type="entry name" value="alpha/beta-Hydrolases"/>
    <property type="match status" value="1"/>
</dbReference>
<dbReference type="InParanoid" id="A0A0U5JAI3"/>
<dbReference type="AlphaFoldDB" id="A0A0U5JAI3"/>
<dbReference type="InterPro" id="IPR050300">
    <property type="entry name" value="GDXG_lipolytic_enzyme"/>
</dbReference>
<dbReference type="PATRIC" id="fig|389348.3.peg.1589"/>
<dbReference type="InterPro" id="IPR029058">
    <property type="entry name" value="AB_hydrolase_fold"/>
</dbReference>
<dbReference type="Gene3D" id="3.40.50.1820">
    <property type="entry name" value="alpha/beta hydrolase"/>
    <property type="match status" value="1"/>
</dbReference>
<evidence type="ECO:0000313" key="3">
    <source>
        <dbReference type="EMBL" id="CUI17033.1"/>
    </source>
</evidence>
<dbReference type="KEGG" id="pnl:PNK_1420"/>
<feature type="domain" description="BD-FAE-like" evidence="2">
    <location>
        <begin position="112"/>
        <end position="292"/>
    </location>
</feature>
<evidence type="ECO:0000259" key="2">
    <source>
        <dbReference type="Pfam" id="PF20434"/>
    </source>
</evidence>
<dbReference type="PANTHER" id="PTHR48081:SF33">
    <property type="entry name" value="KYNURENINE FORMAMIDASE"/>
    <property type="match status" value="1"/>
</dbReference>
<evidence type="ECO:0000313" key="4">
    <source>
        <dbReference type="Proteomes" id="UP000069902"/>
    </source>
</evidence>
<dbReference type="InterPro" id="IPR049492">
    <property type="entry name" value="BD-FAE-like_dom"/>
</dbReference>
<sequence length="344" mass="39116">MQFSYFTWMQDKIFDIDILNIVYYIQYVIKPLSKKMHMLEKNRALPARQGNLDPIVYRGMTVNQLTEAYDDYRTIPNLDFLLKENRERAQAVKARLNPIQDLSYGSETIQKLDIYAPQDAKKIPVIISIHGGGWIAGSKSPWAIPAEILLANDIISVSIDYGLAPQYRMEEIITHVRYAIAWVYRNIDQYGGDPKRLYIYGISAGAHLASCALMPSWHKDFDLPQNVIKGLVAMSGIYDLCTLVHASHADSQKALQMTLEESLRDSPLYHLPKLPIPAIIAHGEKEPLILYHLEASHYAQKLHNAGCEVSLIEVPGANHFDMINELTNTEGEVFRAVMKMVRYL</sequence>
<protein>
    <recommendedName>
        <fullName evidence="2">BD-FAE-like domain-containing protein</fullName>
    </recommendedName>
</protein>
<keyword evidence="1" id="KW-0378">Hydrolase</keyword>
<dbReference type="STRING" id="389348.PNK_1420"/>
<keyword evidence="4" id="KW-1185">Reference proteome</keyword>